<accession>A0A9Q1BBL5</accession>
<evidence type="ECO:0000313" key="3">
    <source>
        <dbReference type="Proteomes" id="UP001152320"/>
    </source>
</evidence>
<gene>
    <name evidence="2" type="ORF">HOLleu_39198</name>
</gene>
<evidence type="ECO:0000256" key="1">
    <source>
        <dbReference type="SAM" id="SignalP"/>
    </source>
</evidence>
<dbReference type="AlphaFoldDB" id="A0A9Q1BBL5"/>
<proteinExistence type="predicted"/>
<evidence type="ECO:0000313" key="2">
    <source>
        <dbReference type="EMBL" id="KAJ8021876.1"/>
    </source>
</evidence>
<reference evidence="2" key="1">
    <citation type="submission" date="2021-10" db="EMBL/GenBank/DDBJ databases">
        <title>Tropical sea cucumber genome reveals ecological adaptation and Cuvierian tubules defense mechanism.</title>
        <authorList>
            <person name="Chen T."/>
        </authorList>
    </citation>
    <scope>NUCLEOTIDE SEQUENCE</scope>
    <source>
        <strain evidence="2">Nanhai2018</strain>
        <tissue evidence="2">Muscle</tissue>
    </source>
</reference>
<dbReference type="OrthoDB" id="10570013at2759"/>
<comment type="caution">
    <text evidence="2">The sequence shown here is derived from an EMBL/GenBank/DDBJ whole genome shotgun (WGS) entry which is preliminary data.</text>
</comment>
<organism evidence="2 3">
    <name type="scientific">Holothuria leucospilota</name>
    <name type="common">Black long sea cucumber</name>
    <name type="synonym">Mertensiothuria leucospilota</name>
    <dbReference type="NCBI Taxonomy" id="206669"/>
    <lineage>
        <taxon>Eukaryota</taxon>
        <taxon>Metazoa</taxon>
        <taxon>Echinodermata</taxon>
        <taxon>Eleutherozoa</taxon>
        <taxon>Echinozoa</taxon>
        <taxon>Holothuroidea</taxon>
        <taxon>Aspidochirotacea</taxon>
        <taxon>Aspidochirotida</taxon>
        <taxon>Holothuriidae</taxon>
        <taxon>Holothuria</taxon>
    </lineage>
</organism>
<evidence type="ECO:0008006" key="4">
    <source>
        <dbReference type="Google" id="ProtNLM"/>
    </source>
</evidence>
<protein>
    <recommendedName>
        <fullName evidence="4">Ig-like domain-containing protein</fullName>
    </recommendedName>
</protein>
<dbReference type="InterPro" id="IPR036179">
    <property type="entry name" value="Ig-like_dom_sf"/>
</dbReference>
<dbReference type="Gene3D" id="2.60.40.10">
    <property type="entry name" value="Immunoglobulins"/>
    <property type="match status" value="1"/>
</dbReference>
<feature type="signal peptide" evidence="1">
    <location>
        <begin position="1"/>
        <end position="25"/>
    </location>
</feature>
<dbReference type="InterPro" id="IPR013783">
    <property type="entry name" value="Ig-like_fold"/>
</dbReference>
<keyword evidence="1" id="KW-0732">Signal</keyword>
<dbReference type="SUPFAM" id="SSF48726">
    <property type="entry name" value="Immunoglobulin"/>
    <property type="match status" value="1"/>
</dbReference>
<dbReference type="Proteomes" id="UP001152320">
    <property type="component" value="Chromosome 21"/>
</dbReference>
<sequence>MEALLHIRTVFLLLFLRVSLNGAAGVTISFTGRNVYSVPFFDTDGFIKKSFLTYKGLSSEVTLRCETPPNSGPVSIFKGPWSNPSLLVDRGTPVIMDPNLSFSELVPSGYEIAIDTITSENAGTYYCFSSESVSDREFTERSSFVELFVEEDRTALFCLMHSYTDSIFFSDVDDAVLQCIANIDDLRESLISVYQRDDETQETSEIDSSLSFPVQSMFVEFFQAAVIIYEIPGDAGTDILSFNNSVLICERSPDSGLCGNVEPLKIFTDLKVLLDLANFDMEADEKSLKFVCRTFPNVVATNLTWTVSEQVYSTSRVSQTSDGSELVLENIDLDKISGKDFNVSCSVTIGGRETITQETRLQVDESNGMVIVGGEIVTQKNTVQPGGGNGEEVTVGESNGMVTVGGGETVTQKNTVQQGGGNGEEENIAPHLRTSSFISISIVLTNFLLLFY</sequence>
<name>A0A9Q1BBL5_HOLLE</name>
<dbReference type="EMBL" id="JAIZAY010000021">
    <property type="protein sequence ID" value="KAJ8021876.1"/>
    <property type="molecule type" value="Genomic_DNA"/>
</dbReference>
<feature type="chain" id="PRO_5040247692" description="Ig-like domain-containing protein" evidence="1">
    <location>
        <begin position="26"/>
        <end position="452"/>
    </location>
</feature>
<keyword evidence="3" id="KW-1185">Reference proteome</keyword>